<proteinExistence type="predicted"/>
<evidence type="ECO:0000313" key="5">
    <source>
        <dbReference type="Proteomes" id="UP000305888"/>
    </source>
</evidence>
<feature type="domain" description="Outer membrane protein assembly factor BamE" evidence="3">
    <location>
        <begin position="29"/>
        <end position="103"/>
    </location>
</feature>
<dbReference type="Gene3D" id="3.30.1450.10">
    <property type="match status" value="1"/>
</dbReference>
<sequence>MTLRNGLFVLTVAGCMAVSGCSPTYRGHGYAPKPEELSAIVAGQDTKSSVRTKIGRPGTQGLVSGDAWYYVGSTEKEYLFYAPEVIDRTVVVVLFDDQGTVQNVRQFGLEDGKVIDLVTRTTPTYGKELNVAQQLLGNIFNFNSSSLLQ</sequence>
<evidence type="ECO:0000256" key="1">
    <source>
        <dbReference type="ARBA" id="ARBA00022729"/>
    </source>
</evidence>
<dbReference type="PROSITE" id="PS51257">
    <property type="entry name" value="PROKAR_LIPOPROTEIN"/>
    <property type="match status" value="1"/>
</dbReference>
<reference evidence="4 5" key="1">
    <citation type="submission" date="2019-06" db="EMBL/GenBank/DDBJ databases">
        <title>Genome sequence of Rhodobacteraceae bacterium D4M1.</title>
        <authorList>
            <person name="Cao J."/>
        </authorList>
    </citation>
    <scope>NUCLEOTIDE SEQUENCE [LARGE SCALE GENOMIC DNA]</scope>
    <source>
        <strain evidence="4 5">D4M1</strain>
    </source>
</reference>
<dbReference type="EMBL" id="CP040818">
    <property type="protein sequence ID" value="QDL93369.1"/>
    <property type="molecule type" value="Genomic_DNA"/>
</dbReference>
<gene>
    <name evidence="4" type="ORF">FDP22_17210</name>
</gene>
<dbReference type="Proteomes" id="UP000305888">
    <property type="component" value="Chromosome"/>
</dbReference>
<name>A0A5B8G256_9RHOB</name>
<protein>
    <submittedName>
        <fullName evidence="4">Outer membrane protein assembly factor BamE</fullName>
    </submittedName>
</protein>
<keyword evidence="2" id="KW-0472">Membrane</keyword>
<dbReference type="InterPro" id="IPR007450">
    <property type="entry name" value="BamE_dom"/>
</dbReference>
<dbReference type="GO" id="GO:0019867">
    <property type="term" value="C:outer membrane"/>
    <property type="evidence" value="ECO:0007669"/>
    <property type="project" value="InterPro"/>
</dbReference>
<evidence type="ECO:0000259" key="3">
    <source>
        <dbReference type="Pfam" id="PF04355"/>
    </source>
</evidence>
<organism evidence="4 5">
    <name type="scientific">Paroceanicella profunda</name>
    <dbReference type="NCBI Taxonomy" id="2579971"/>
    <lineage>
        <taxon>Bacteria</taxon>
        <taxon>Pseudomonadati</taxon>
        <taxon>Pseudomonadota</taxon>
        <taxon>Alphaproteobacteria</taxon>
        <taxon>Rhodobacterales</taxon>
        <taxon>Paracoccaceae</taxon>
        <taxon>Paroceanicella</taxon>
    </lineage>
</organism>
<dbReference type="AlphaFoldDB" id="A0A5B8G256"/>
<keyword evidence="1" id="KW-0732">Signal</keyword>
<accession>A0A5B8G256</accession>
<evidence type="ECO:0000313" key="4">
    <source>
        <dbReference type="EMBL" id="QDL93369.1"/>
    </source>
</evidence>
<dbReference type="Pfam" id="PF04355">
    <property type="entry name" value="BamE"/>
    <property type="match status" value="1"/>
</dbReference>
<dbReference type="InterPro" id="IPR037873">
    <property type="entry name" value="BamE-like"/>
</dbReference>
<keyword evidence="5" id="KW-1185">Reference proteome</keyword>
<evidence type="ECO:0000256" key="2">
    <source>
        <dbReference type="ARBA" id="ARBA00023136"/>
    </source>
</evidence>
<dbReference type="KEGG" id="ppru:FDP22_17210"/>
<dbReference type="OrthoDB" id="7203955at2"/>
<dbReference type="RefSeq" id="WP_138575992.1">
    <property type="nucleotide sequence ID" value="NZ_CP040818.1"/>
</dbReference>